<proteinExistence type="predicted"/>
<feature type="domain" description="RSE1/DDB1/CPSF1 second beta-propeller" evidence="6">
    <location>
        <begin position="511"/>
        <end position="862"/>
    </location>
</feature>
<dbReference type="Gene3D" id="1.10.150.910">
    <property type="match status" value="1"/>
</dbReference>
<accession>A0A9P6JVH3</accession>
<dbReference type="AlphaFoldDB" id="A0A9P6JVH3"/>
<evidence type="ECO:0000259" key="5">
    <source>
        <dbReference type="Pfam" id="PF10433"/>
    </source>
</evidence>
<comment type="subcellular location">
    <subcellularLocation>
        <location evidence="1">Nucleus</location>
    </subcellularLocation>
</comment>
<feature type="region of interest" description="Disordered" evidence="3">
    <location>
        <begin position="417"/>
        <end position="448"/>
    </location>
</feature>
<feature type="compositionally biased region" description="Basic and acidic residues" evidence="3">
    <location>
        <begin position="290"/>
        <end position="307"/>
    </location>
</feature>
<dbReference type="EMBL" id="MU157826">
    <property type="protein sequence ID" value="KAF9534511.1"/>
    <property type="molecule type" value="Genomic_DNA"/>
</dbReference>
<keyword evidence="2" id="KW-0539">Nucleus</keyword>
<dbReference type="InterPro" id="IPR004871">
    <property type="entry name" value="RSE1/DDB1/CPSF1_C"/>
</dbReference>
<gene>
    <name evidence="7" type="ORF">CPB83DRAFT_756026</name>
</gene>
<dbReference type="Pfam" id="PF10433">
    <property type="entry name" value="Beta-prop_RSE1_1st"/>
    <property type="match status" value="1"/>
</dbReference>
<feature type="compositionally biased region" description="Basic residues" evidence="3">
    <location>
        <begin position="276"/>
        <end position="289"/>
    </location>
</feature>
<evidence type="ECO:0000259" key="4">
    <source>
        <dbReference type="Pfam" id="PF03178"/>
    </source>
</evidence>
<dbReference type="Pfam" id="PF23726">
    <property type="entry name" value="Beta-prop_RSE1_2nd"/>
    <property type="match status" value="1"/>
</dbReference>
<evidence type="ECO:0000313" key="8">
    <source>
        <dbReference type="Proteomes" id="UP000807306"/>
    </source>
</evidence>
<reference evidence="7" key="1">
    <citation type="submission" date="2020-11" db="EMBL/GenBank/DDBJ databases">
        <authorList>
            <consortium name="DOE Joint Genome Institute"/>
            <person name="Ahrendt S."/>
            <person name="Riley R."/>
            <person name="Andreopoulos W."/>
            <person name="Labutti K."/>
            <person name="Pangilinan J."/>
            <person name="Ruiz-Duenas F.J."/>
            <person name="Barrasa J.M."/>
            <person name="Sanchez-Garcia M."/>
            <person name="Camarero S."/>
            <person name="Miyauchi S."/>
            <person name="Serrano A."/>
            <person name="Linde D."/>
            <person name="Babiker R."/>
            <person name="Drula E."/>
            <person name="Ayuso-Fernandez I."/>
            <person name="Pacheco R."/>
            <person name="Padilla G."/>
            <person name="Ferreira P."/>
            <person name="Barriuso J."/>
            <person name="Kellner H."/>
            <person name="Castanera R."/>
            <person name="Alfaro M."/>
            <person name="Ramirez L."/>
            <person name="Pisabarro A.G."/>
            <person name="Kuo A."/>
            <person name="Tritt A."/>
            <person name="Lipzen A."/>
            <person name="He G."/>
            <person name="Yan M."/>
            <person name="Ng V."/>
            <person name="Cullen D."/>
            <person name="Martin F."/>
            <person name="Rosso M.-N."/>
            <person name="Henrissat B."/>
            <person name="Hibbett D."/>
            <person name="Martinez A.T."/>
            <person name="Grigoriev I.V."/>
        </authorList>
    </citation>
    <scope>NUCLEOTIDE SEQUENCE</scope>
    <source>
        <strain evidence="7">CBS 506.95</strain>
    </source>
</reference>
<evidence type="ECO:0000256" key="2">
    <source>
        <dbReference type="ARBA" id="ARBA00023242"/>
    </source>
</evidence>
<feature type="region of interest" description="Disordered" evidence="3">
    <location>
        <begin position="276"/>
        <end position="314"/>
    </location>
</feature>
<dbReference type="Gene3D" id="2.130.10.10">
    <property type="entry name" value="YVTN repeat-like/Quinoprotein amine dehydrogenase"/>
    <property type="match status" value="3"/>
</dbReference>
<keyword evidence="8" id="KW-1185">Reference proteome</keyword>
<comment type="caution">
    <text evidence="7">The sequence shown here is derived from an EMBL/GenBank/DDBJ whole genome shotgun (WGS) entry which is preliminary data.</text>
</comment>
<feature type="domain" description="RSE1/DDB1/CPSF1 first beta-propeller" evidence="5">
    <location>
        <begin position="12"/>
        <end position="394"/>
    </location>
</feature>
<evidence type="ECO:0000256" key="1">
    <source>
        <dbReference type="ARBA" id="ARBA00004123"/>
    </source>
</evidence>
<dbReference type="PANTHER" id="PTHR10644">
    <property type="entry name" value="DNA REPAIR/RNA PROCESSING CPSF FAMILY"/>
    <property type="match status" value="1"/>
</dbReference>
<dbReference type="InterPro" id="IPR050358">
    <property type="entry name" value="RSE1/DDB1/CFT1"/>
</dbReference>
<dbReference type="GO" id="GO:0005634">
    <property type="term" value="C:nucleus"/>
    <property type="evidence" value="ECO:0007669"/>
    <property type="project" value="UniProtKB-SubCell"/>
</dbReference>
<evidence type="ECO:0000313" key="7">
    <source>
        <dbReference type="EMBL" id="KAF9534511.1"/>
    </source>
</evidence>
<dbReference type="InterPro" id="IPR015943">
    <property type="entry name" value="WD40/YVTN_repeat-like_dom_sf"/>
</dbReference>
<protein>
    <submittedName>
        <fullName evidence="7">CPSF A subunit region-domain-containing protein</fullName>
    </submittedName>
</protein>
<dbReference type="Pfam" id="PF03178">
    <property type="entry name" value="CPSF_A"/>
    <property type="match status" value="1"/>
</dbReference>
<dbReference type="GO" id="GO:0003676">
    <property type="term" value="F:nucleic acid binding"/>
    <property type="evidence" value="ECO:0007669"/>
    <property type="project" value="InterPro"/>
</dbReference>
<dbReference type="InterPro" id="IPR058543">
    <property type="entry name" value="Beta-prop_RSE1/DDB1/CPSF1_2nd"/>
</dbReference>
<dbReference type="Proteomes" id="UP000807306">
    <property type="component" value="Unassembled WGS sequence"/>
</dbReference>
<name>A0A9P6JVH3_9AGAR</name>
<dbReference type="OrthoDB" id="433457at2759"/>
<feature type="compositionally biased region" description="Acidic residues" evidence="3">
    <location>
        <begin position="434"/>
        <end position="443"/>
    </location>
</feature>
<evidence type="ECO:0000259" key="6">
    <source>
        <dbReference type="Pfam" id="PF23726"/>
    </source>
</evidence>
<evidence type="ECO:0000256" key="3">
    <source>
        <dbReference type="SAM" id="MobiDB-lite"/>
    </source>
</evidence>
<sequence>MKIVSTFHPSSSVLASVKCTLSSRDLEHLVVAKLSRIDVYSLRVHGLEHECGVDVWGKICAVKSLPLSIHEARSNIVVMVTHPHPELIILSYREEDGKSPTIVVEKTISLYERSPRLAEFFTNFLVHPSGKLAIVSCYTGKLKAITFRGGAYGTEYDILLPETNVISIAFLPTEEDKCALAILYIDAYSKLQLCARDLDTENFDLSFHHSFLFQSTPLSEKIFPNPTDYPLHLLSVLPAETTDDEDEEVFPGGVLVIGGREVLLFEMASEEKQAKQRGKYKRLEAKKKSKDPSEVKKAKEKERERESKRRKPNASVQWPWSQVMAWTPFLSRFLLGDEHGRLAMLSLDNLGTLGIVLVPLGETSQPTTLSYLTNQILYVGSHVGDSQLVHISPTLVSIEDLPALAIPQDVKSVTAESLSAKPTRKGKARATLQDDMDVDDDSTDSTTAAGTVVAPQGAFLSVLDSYKNIAPIMDAILVDTDGSGRNQIVTCSGGANTGSVNIVRNGSDFKELASISGLVDVARCWGIKTRIEDEHHSHLLVSTLTETHVLRLDPTNPAIVTRLDNDHLNPFKVDQPTLAFSNVFSRKDGKYVNSLLVVQIVPTGARMFEFDASAGRYVEKDAFHVDKLQRNERDFHQDSKREIVVASVNSSQVVMALSGGNIVFLRMENNRDKFEVQIYASDMKREISAISLAPLNPVKEFTIYLPVAYWNTNEVEIFKITGDRLQSVAKSEPLPSLIRSVLLYNFGTDTSSKGENYYGYLLAGLADGSVASMTFKGAGLNELKITSLGTSPVLLTPCTVQQDGKETKTVLAAANRAAVFFVDRKRLLNSPVMLKEIGAASGLSTPTFGRAVILAAPTGLFIGHIGNLNKMHVRTIPFGRDNPHHIVHEPSLKVYGIACKQNEPTRIGDYEASKSTFQLIDDSSLTVLGLYRCLVDEEITALATLTATGPDGDQRLFCVGTFVNNPGEIEPTSGRLLIFTAFANSKQRASLELSMLASEDVKGCVFAIKTIKDRIIVAVNSSIMLYRVLLSEESGTTPKYSLQKLAEWNHNYMVTSLGSFEDRIVAGDQISSVSLLSLAGDRIVSEARDYGPTYPIAVEALSGKDLICANDSLNLIQYTLTNNLRGKSLERNGIYHVAEFISKFLRGTVATEHKSKDSVLAPEFLFFTASGRISVVVDVKDEDLGLSLSNLERNLTFVVKGVGGGSHSKFRMPKDIFGPSDADKSSEGFLDGDLLEQFLPLSESPEKLRVIMGDRDIYKLDLTQEETSRIIEQLQNLH</sequence>
<feature type="domain" description="RSE1/DDB1/CPSF1 C-terminal" evidence="4">
    <location>
        <begin position="914"/>
        <end position="1239"/>
    </location>
</feature>
<organism evidence="7 8">
    <name type="scientific">Crepidotus variabilis</name>
    <dbReference type="NCBI Taxonomy" id="179855"/>
    <lineage>
        <taxon>Eukaryota</taxon>
        <taxon>Fungi</taxon>
        <taxon>Dikarya</taxon>
        <taxon>Basidiomycota</taxon>
        <taxon>Agaricomycotina</taxon>
        <taxon>Agaricomycetes</taxon>
        <taxon>Agaricomycetidae</taxon>
        <taxon>Agaricales</taxon>
        <taxon>Agaricineae</taxon>
        <taxon>Crepidotaceae</taxon>
        <taxon>Crepidotus</taxon>
    </lineage>
</organism>
<dbReference type="InterPro" id="IPR018846">
    <property type="entry name" value="Beta-prop_RSE1/DDB1/CPSF1_1st"/>
</dbReference>